<evidence type="ECO:0000313" key="3">
    <source>
        <dbReference type="Proteomes" id="UP000248598"/>
    </source>
</evidence>
<dbReference type="AlphaFoldDB" id="A0AAX2J5W0"/>
<organism evidence="2 3">
    <name type="scientific">Kingella kingae</name>
    <dbReference type="NCBI Taxonomy" id="504"/>
    <lineage>
        <taxon>Bacteria</taxon>
        <taxon>Pseudomonadati</taxon>
        <taxon>Pseudomonadota</taxon>
        <taxon>Betaproteobacteria</taxon>
        <taxon>Neisseriales</taxon>
        <taxon>Neisseriaceae</taxon>
        <taxon>Kingella</taxon>
    </lineage>
</organism>
<dbReference type="EMBL" id="LS483426">
    <property type="protein sequence ID" value="SQH25457.1"/>
    <property type="molecule type" value="Genomic_DNA"/>
</dbReference>
<gene>
    <name evidence="2" type="ORF">NCTC10529_01657</name>
</gene>
<dbReference type="GeneID" id="93262935"/>
<evidence type="ECO:0000313" key="2">
    <source>
        <dbReference type="EMBL" id="SQH25457.1"/>
    </source>
</evidence>
<sequence>MKHPNITQLKALLPSKEAISGFIAGVVLAVGLAASYNVKAKPMLKPQYHIALKTYDCDNRRQIPIDWYVNSDLAPALQRLNDLCHQEKAALALAQVWEKIQWQEWFMNKQSSITLKKGWCEMTLDEQEANELYSMLTLFGYDDFVPAKAA</sequence>
<evidence type="ECO:0000256" key="1">
    <source>
        <dbReference type="SAM" id="Phobius"/>
    </source>
</evidence>
<accession>A0AAX2J5W0</accession>
<keyword evidence="1" id="KW-1133">Transmembrane helix</keyword>
<keyword evidence="1" id="KW-0472">Membrane</keyword>
<reference evidence="2 3" key="1">
    <citation type="submission" date="2018-06" db="EMBL/GenBank/DDBJ databases">
        <authorList>
            <consortium name="Pathogen Informatics"/>
            <person name="Doyle S."/>
        </authorList>
    </citation>
    <scope>NUCLEOTIDE SEQUENCE [LARGE SCALE GENOMIC DNA]</scope>
    <source>
        <strain evidence="2 3">NCTC10529</strain>
    </source>
</reference>
<protein>
    <submittedName>
        <fullName evidence="2">Uncharacterized protein</fullName>
    </submittedName>
</protein>
<feature type="transmembrane region" description="Helical" evidence="1">
    <location>
        <begin position="18"/>
        <end position="38"/>
    </location>
</feature>
<dbReference type="Proteomes" id="UP000248598">
    <property type="component" value="Chromosome 1"/>
</dbReference>
<name>A0AAX2J5W0_KINKI</name>
<keyword evidence="1" id="KW-0812">Transmembrane</keyword>
<dbReference type="RefSeq" id="WP_003786540.1">
    <property type="nucleotide sequence ID" value="NZ_CP091518.1"/>
</dbReference>
<proteinExistence type="predicted"/>